<dbReference type="Pfam" id="PF13185">
    <property type="entry name" value="GAF_2"/>
    <property type="match status" value="1"/>
</dbReference>
<keyword evidence="5" id="KW-0808">Transferase</keyword>
<dbReference type="PRINTS" id="PR00344">
    <property type="entry name" value="BCTRLSENSOR"/>
</dbReference>
<dbReference type="Pfam" id="PF00512">
    <property type="entry name" value="HisKA"/>
    <property type="match status" value="1"/>
</dbReference>
<dbReference type="InterPro" id="IPR004358">
    <property type="entry name" value="Sig_transdc_His_kin-like_C"/>
</dbReference>
<dbReference type="InterPro" id="IPR003018">
    <property type="entry name" value="GAF"/>
</dbReference>
<evidence type="ECO:0000313" key="6">
    <source>
        <dbReference type="Proteomes" id="UP000014216"/>
    </source>
</evidence>
<dbReference type="SMART" id="SM00387">
    <property type="entry name" value="HATPase_c"/>
    <property type="match status" value="1"/>
</dbReference>
<dbReference type="EC" id="2.7.13.3" evidence="2"/>
<dbReference type="Gene3D" id="3.30.565.10">
    <property type="entry name" value="Histidine kinase-like ATPase, C-terminal domain"/>
    <property type="match status" value="1"/>
</dbReference>
<dbReference type="SUPFAM" id="SSF47384">
    <property type="entry name" value="Homodimeric domain of signal transducing histidine kinase"/>
    <property type="match status" value="1"/>
</dbReference>
<sequence>MTDLKQFKIFYRSFREVSKLVHSRTETDMNELVRLIVTSASRGLNAMGAILCILNKKTERYEIQTSYGIDEKYLALESLSEEKFFPWPDNDKKIHIITDIMNAPQVKYPKEAREIGIRMMLDIPLTYDNIVFGFIRTYFGEQKDFSEDELDFIAAVTEQLACAIKHNDRIKFHIIRYNKLATKIDRLSSLGRMAAGIAHEINNPLTGILLYSSNLFKKADPKGPFKEGLEIIMQETQRCKNTIQGLLDFSREKKPEKKDANVNEVIERSLVLMDNEFHIKRIQIKKRLDPDMVNFLMDDNQIEQVIINLLLNSVHAIDEKGIISITTKMDTERNLAVIEIQDNGYGIPKGKLKRIFEPFYTTKSEGTGLGLAVSYGIIRNHQGYIEVLSEPGTGTLITIELPIQNGKSKQTRKADDAIQKNTHH</sequence>
<evidence type="ECO:0000256" key="2">
    <source>
        <dbReference type="ARBA" id="ARBA00012438"/>
    </source>
</evidence>
<dbReference type="InterPro" id="IPR029016">
    <property type="entry name" value="GAF-like_dom_sf"/>
</dbReference>
<dbReference type="Gene3D" id="3.30.450.40">
    <property type="match status" value="1"/>
</dbReference>
<keyword evidence="6" id="KW-1185">Reference proteome</keyword>
<dbReference type="SUPFAM" id="SSF55874">
    <property type="entry name" value="ATPase domain of HSP90 chaperone/DNA topoisomerase II/histidine kinase"/>
    <property type="match status" value="1"/>
</dbReference>
<dbReference type="InterPro" id="IPR003661">
    <property type="entry name" value="HisK_dim/P_dom"/>
</dbReference>
<dbReference type="Proteomes" id="UP000014216">
    <property type="component" value="Unassembled WGS sequence"/>
</dbReference>
<proteinExistence type="predicted"/>
<comment type="caution">
    <text evidence="5">The sequence shown here is derived from an EMBL/GenBank/DDBJ whole genome shotgun (WGS) entry which is preliminary data.</text>
</comment>
<evidence type="ECO:0000313" key="5">
    <source>
        <dbReference type="EMBL" id="EMS81376.1"/>
    </source>
</evidence>
<name>S0G814_9BACT</name>
<protein>
    <recommendedName>
        <fullName evidence="2">histidine kinase</fullName>
        <ecNumber evidence="2">2.7.13.3</ecNumber>
    </recommendedName>
</protein>
<dbReference type="Gene3D" id="1.10.287.130">
    <property type="match status" value="1"/>
</dbReference>
<dbReference type="SMART" id="SM00388">
    <property type="entry name" value="HisKA"/>
    <property type="match status" value="1"/>
</dbReference>
<dbReference type="GO" id="GO:0000155">
    <property type="term" value="F:phosphorelay sensor kinase activity"/>
    <property type="evidence" value="ECO:0007669"/>
    <property type="project" value="InterPro"/>
</dbReference>
<evidence type="ECO:0000256" key="1">
    <source>
        <dbReference type="ARBA" id="ARBA00000085"/>
    </source>
</evidence>
<keyword evidence="5" id="KW-0418">Kinase</keyword>
<keyword evidence="3" id="KW-0597">Phosphoprotein</keyword>
<dbReference type="PANTHER" id="PTHR43065:SF42">
    <property type="entry name" value="TWO-COMPONENT SENSOR PPRA"/>
    <property type="match status" value="1"/>
</dbReference>
<reference evidence="5 6" key="1">
    <citation type="journal article" date="2013" name="Genome Announc.">
        <title>Draft Genome Sequence of Desulfotignum phosphitoxidans DSM 13687 Strain FiPS-3.</title>
        <authorList>
            <person name="Poehlein A."/>
            <person name="Daniel R."/>
            <person name="Simeonova D.D."/>
        </authorList>
    </citation>
    <scope>NUCLEOTIDE SEQUENCE [LARGE SCALE GENOMIC DNA]</scope>
    <source>
        <strain evidence="5 6">DSM 13687</strain>
    </source>
</reference>
<dbReference type="PANTHER" id="PTHR43065">
    <property type="entry name" value="SENSOR HISTIDINE KINASE"/>
    <property type="match status" value="1"/>
</dbReference>
<evidence type="ECO:0000259" key="4">
    <source>
        <dbReference type="PROSITE" id="PS50109"/>
    </source>
</evidence>
<comment type="catalytic activity">
    <reaction evidence="1">
        <text>ATP + protein L-histidine = ADP + protein N-phospho-L-histidine.</text>
        <dbReference type="EC" id="2.7.13.3"/>
    </reaction>
</comment>
<dbReference type="Pfam" id="PF02518">
    <property type="entry name" value="HATPase_c"/>
    <property type="match status" value="1"/>
</dbReference>
<dbReference type="InterPro" id="IPR005467">
    <property type="entry name" value="His_kinase_dom"/>
</dbReference>
<dbReference type="InterPro" id="IPR036097">
    <property type="entry name" value="HisK_dim/P_sf"/>
</dbReference>
<dbReference type="OrthoDB" id="9808844at2"/>
<dbReference type="InterPro" id="IPR036890">
    <property type="entry name" value="HATPase_C_sf"/>
</dbReference>
<dbReference type="SUPFAM" id="SSF55781">
    <property type="entry name" value="GAF domain-like"/>
    <property type="match status" value="1"/>
</dbReference>
<organism evidence="5 6">
    <name type="scientific">Desulfotignum phosphitoxidans DSM 13687</name>
    <dbReference type="NCBI Taxonomy" id="1286635"/>
    <lineage>
        <taxon>Bacteria</taxon>
        <taxon>Pseudomonadati</taxon>
        <taxon>Thermodesulfobacteriota</taxon>
        <taxon>Desulfobacteria</taxon>
        <taxon>Desulfobacterales</taxon>
        <taxon>Desulfobacteraceae</taxon>
        <taxon>Desulfotignum</taxon>
    </lineage>
</organism>
<dbReference type="PROSITE" id="PS50109">
    <property type="entry name" value="HIS_KIN"/>
    <property type="match status" value="1"/>
</dbReference>
<accession>S0G814</accession>
<feature type="domain" description="Histidine kinase" evidence="4">
    <location>
        <begin position="196"/>
        <end position="405"/>
    </location>
</feature>
<dbReference type="EMBL" id="APJX01000001">
    <property type="protein sequence ID" value="EMS81376.1"/>
    <property type="molecule type" value="Genomic_DNA"/>
</dbReference>
<dbReference type="AlphaFoldDB" id="S0G814"/>
<gene>
    <name evidence="5" type="primary">atoS1</name>
    <name evidence="5" type="ORF">Dpo_1c05170</name>
</gene>
<evidence type="ECO:0000256" key="3">
    <source>
        <dbReference type="ARBA" id="ARBA00022553"/>
    </source>
</evidence>
<dbReference type="InterPro" id="IPR003594">
    <property type="entry name" value="HATPase_dom"/>
</dbReference>
<dbReference type="CDD" id="cd00082">
    <property type="entry name" value="HisKA"/>
    <property type="match status" value="1"/>
</dbReference>